<name>A0A840CBB6_9RHOB</name>
<evidence type="ECO:0000313" key="3">
    <source>
        <dbReference type="Proteomes" id="UP000585681"/>
    </source>
</evidence>
<dbReference type="AlphaFoldDB" id="A0A840CBB6"/>
<protein>
    <submittedName>
        <fullName evidence="2">Uncharacterized protein</fullName>
    </submittedName>
</protein>
<comment type="caution">
    <text evidence="2">The sequence shown here is derived from an EMBL/GenBank/DDBJ whole genome shotgun (WGS) entry which is preliminary data.</text>
</comment>
<evidence type="ECO:0000256" key="1">
    <source>
        <dbReference type="SAM" id="SignalP"/>
    </source>
</evidence>
<dbReference type="Proteomes" id="UP000585681">
    <property type="component" value="Unassembled WGS sequence"/>
</dbReference>
<sequence length="102" mass="11063">MPSLRIAVLTAALLGGSAVAASPIAEIICAPRDEMTQKLTRQLGETRVATGIRDIERIMEVWRSESSGDWTLVMTYADGKSCIVAMGEDWSDLSPRPEKDPA</sequence>
<dbReference type="RefSeq" id="WP_255353380.1">
    <property type="nucleotide sequence ID" value="NZ_JACIEQ010000001.1"/>
</dbReference>
<gene>
    <name evidence="2" type="ORF">GGR17_000649</name>
</gene>
<feature type="chain" id="PRO_5032645311" evidence="1">
    <location>
        <begin position="21"/>
        <end position="102"/>
    </location>
</feature>
<dbReference type="EMBL" id="JACIEQ010000001">
    <property type="protein sequence ID" value="MBB4020858.1"/>
    <property type="molecule type" value="Genomic_DNA"/>
</dbReference>
<keyword evidence="3" id="KW-1185">Reference proteome</keyword>
<keyword evidence="1" id="KW-0732">Signal</keyword>
<feature type="signal peptide" evidence="1">
    <location>
        <begin position="1"/>
        <end position="20"/>
    </location>
</feature>
<accession>A0A840CBB6</accession>
<proteinExistence type="predicted"/>
<organism evidence="2 3">
    <name type="scientific">Actibacterium naphthalenivorans</name>
    <dbReference type="NCBI Taxonomy" id="1614693"/>
    <lineage>
        <taxon>Bacteria</taxon>
        <taxon>Pseudomonadati</taxon>
        <taxon>Pseudomonadota</taxon>
        <taxon>Alphaproteobacteria</taxon>
        <taxon>Rhodobacterales</taxon>
        <taxon>Roseobacteraceae</taxon>
        <taxon>Actibacterium</taxon>
    </lineage>
</organism>
<evidence type="ECO:0000313" key="2">
    <source>
        <dbReference type="EMBL" id="MBB4020858.1"/>
    </source>
</evidence>
<reference evidence="2" key="1">
    <citation type="submission" date="2020-08" db="EMBL/GenBank/DDBJ databases">
        <title>Genomic Encyclopedia of Type Strains, Phase IV (KMG-IV): sequencing the most valuable type-strain genomes for metagenomic binning, comparative biology and taxonomic classification.</title>
        <authorList>
            <person name="Goeker M."/>
        </authorList>
    </citation>
    <scope>NUCLEOTIDE SEQUENCE [LARGE SCALE GENOMIC DNA]</scope>
    <source>
        <strain evidence="2">DSM 105040</strain>
    </source>
</reference>